<dbReference type="SMART" id="SM00708">
    <property type="entry name" value="PhBP"/>
    <property type="match status" value="1"/>
</dbReference>
<organism evidence="2">
    <name type="scientific">Anoplophora chinensis</name>
    <name type="common">Citrus longhorn beetle</name>
    <dbReference type="NCBI Taxonomy" id="217632"/>
    <lineage>
        <taxon>Eukaryota</taxon>
        <taxon>Metazoa</taxon>
        <taxon>Ecdysozoa</taxon>
        <taxon>Arthropoda</taxon>
        <taxon>Hexapoda</taxon>
        <taxon>Insecta</taxon>
        <taxon>Pterygota</taxon>
        <taxon>Neoptera</taxon>
        <taxon>Endopterygota</taxon>
        <taxon>Coleoptera</taxon>
        <taxon>Polyphaga</taxon>
        <taxon>Cucujiformia</taxon>
        <taxon>Chrysomeloidea</taxon>
        <taxon>Cerambycidae</taxon>
        <taxon>Lamiinae</taxon>
        <taxon>Lamiini</taxon>
        <taxon>Anoplophora</taxon>
    </lineage>
</organism>
<feature type="signal peptide" evidence="1">
    <location>
        <begin position="1"/>
        <end position="17"/>
    </location>
</feature>
<evidence type="ECO:0000313" key="2">
    <source>
        <dbReference type="EMBL" id="AUF72949.1"/>
    </source>
</evidence>
<dbReference type="Pfam" id="PF01395">
    <property type="entry name" value="PBP_GOBP"/>
    <property type="match status" value="1"/>
</dbReference>
<sequence>MKTLFVFLCVAILGAVAHHLPETEMRKLKEVHDSCQANPTTHVDEKLLKKLKENVEDKKVGTHLLCMAVKVGLLTQDGDLIKNVIRDKIVIATHDLSKVDEVLKKCAVKRETPEKTAVQMLVCFIDNGIHYHHDL</sequence>
<dbReference type="Gene3D" id="1.10.238.20">
    <property type="entry name" value="Pheromone/general odorant binding protein domain"/>
    <property type="match status" value="1"/>
</dbReference>
<dbReference type="SUPFAM" id="SSF47565">
    <property type="entry name" value="Insect pheromone/odorant-binding proteins"/>
    <property type="match status" value="1"/>
</dbReference>
<name>A0A2H4ZB13_ANOCN</name>
<proteinExistence type="evidence at transcript level"/>
<evidence type="ECO:0000256" key="1">
    <source>
        <dbReference type="SAM" id="SignalP"/>
    </source>
</evidence>
<dbReference type="CDD" id="cd23992">
    <property type="entry name" value="PBP_GOBP"/>
    <property type="match status" value="1"/>
</dbReference>
<dbReference type="AlphaFoldDB" id="A0A2H4ZB13"/>
<keyword evidence="1" id="KW-0732">Signal</keyword>
<accession>A0A2H4ZB13</accession>
<dbReference type="InterPro" id="IPR036728">
    <property type="entry name" value="PBP_GOBP_sf"/>
</dbReference>
<dbReference type="InterPro" id="IPR006170">
    <property type="entry name" value="PBP/GOBP"/>
</dbReference>
<dbReference type="GO" id="GO:0005549">
    <property type="term" value="F:odorant binding"/>
    <property type="evidence" value="ECO:0007669"/>
    <property type="project" value="InterPro"/>
</dbReference>
<protein>
    <submittedName>
        <fullName evidence="2">Odorant-binding protein</fullName>
    </submittedName>
</protein>
<dbReference type="EMBL" id="MF975373">
    <property type="protein sequence ID" value="AUF72949.1"/>
    <property type="molecule type" value="mRNA"/>
</dbReference>
<reference evidence="2" key="1">
    <citation type="journal article" date="2017" name="Sci. Rep.">
        <title>Antennal transcriptome analysis and expression profiles of olfactory genes in Anoplophora chinensis.</title>
        <authorList>
            <person name="Wang J."/>
            <person name="Hu P."/>
            <person name="Gao P."/>
            <person name="Tao J."/>
            <person name="Luo Y."/>
        </authorList>
    </citation>
    <scope>NUCLEOTIDE SEQUENCE</scope>
</reference>
<feature type="chain" id="PRO_5014113415" evidence="1">
    <location>
        <begin position="18"/>
        <end position="135"/>
    </location>
</feature>